<reference evidence="1 2" key="1">
    <citation type="submission" date="2014-09" db="EMBL/GenBank/DDBJ databases">
        <title>Sporocytophaga myxococcoides PG-01 genome sequencing.</title>
        <authorList>
            <person name="Liu L."/>
            <person name="Gao P.J."/>
            <person name="Chen G.J."/>
            <person name="Wang L.S."/>
        </authorList>
    </citation>
    <scope>NUCLEOTIDE SEQUENCE [LARGE SCALE GENOMIC DNA]</scope>
    <source>
        <strain evidence="1 2">PG-01</strain>
    </source>
</reference>
<keyword evidence="2" id="KW-1185">Reference proteome</keyword>
<protein>
    <submittedName>
        <fullName evidence="1">Uncharacterized protein</fullName>
    </submittedName>
</protein>
<accession>A0A098LAS9</accession>
<dbReference type="STRING" id="153721.MYP_479"/>
<dbReference type="Proteomes" id="UP000030185">
    <property type="component" value="Unassembled WGS sequence"/>
</dbReference>
<evidence type="ECO:0000313" key="1">
    <source>
        <dbReference type="EMBL" id="GAL83253.1"/>
    </source>
</evidence>
<gene>
    <name evidence="1" type="ORF">MYP_479</name>
</gene>
<comment type="caution">
    <text evidence="1">The sequence shown here is derived from an EMBL/GenBank/DDBJ whole genome shotgun (WGS) entry which is preliminary data.</text>
</comment>
<evidence type="ECO:0000313" key="2">
    <source>
        <dbReference type="Proteomes" id="UP000030185"/>
    </source>
</evidence>
<dbReference type="EMBL" id="BBLT01000001">
    <property type="protein sequence ID" value="GAL83253.1"/>
    <property type="molecule type" value="Genomic_DNA"/>
</dbReference>
<dbReference type="AlphaFoldDB" id="A0A098LAS9"/>
<name>A0A098LAS9_9BACT</name>
<proteinExistence type="predicted"/>
<organism evidence="1 2">
    <name type="scientific">Sporocytophaga myxococcoides</name>
    <dbReference type="NCBI Taxonomy" id="153721"/>
    <lineage>
        <taxon>Bacteria</taxon>
        <taxon>Pseudomonadati</taxon>
        <taxon>Bacteroidota</taxon>
        <taxon>Cytophagia</taxon>
        <taxon>Cytophagales</taxon>
        <taxon>Cytophagaceae</taxon>
        <taxon>Sporocytophaga</taxon>
    </lineage>
</organism>
<sequence length="63" mass="7277">MDEEESEDDNENEEQRKGKGKMCLALKTFVLEFLIFNIQFTYSNSIHLLGQSRKMISPPPEVA</sequence>